<feature type="non-terminal residue" evidence="2">
    <location>
        <position position="1"/>
    </location>
</feature>
<reference evidence="2" key="1">
    <citation type="journal article" date="2015" name="Nature">
        <title>Complex archaea that bridge the gap between prokaryotes and eukaryotes.</title>
        <authorList>
            <person name="Spang A."/>
            <person name="Saw J.H."/>
            <person name="Jorgensen S.L."/>
            <person name="Zaremba-Niedzwiedzka K."/>
            <person name="Martijn J."/>
            <person name="Lind A.E."/>
            <person name="van Eijk R."/>
            <person name="Schleper C."/>
            <person name="Guy L."/>
            <person name="Ettema T.J."/>
        </authorList>
    </citation>
    <scope>NUCLEOTIDE SEQUENCE</scope>
</reference>
<feature type="transmembrane region" description="Helical" evidence="1">
    <location>
        <begin position="45"/>
        <end position="64"/>
    </location>
</feature>
<accession>A0A0F9FBJ6</accession>
<dbReference type="AlphaFoldDB" id="A0A0F9FBJ6"/>
<keyword evidence="1" id="KW-0812">Transmembrane</keyword>
<keyword evidence="1" id="KW-1133">Transmembrane helix</keyword>
<evidence type="ECO:0000313" key="2">
    <source>
        <dbReference type="EMBL" id="KKL54695.1"/>
    </source>
</evidence>
<protein>
    <submittedName>
        <fullName evidence="2">Uncharacterized protein</fullName>
    </submittedName>
</protein>
<comment type="caution">
    <text evidence="2">The sequence shown here is derived from an EMBL/GenBank/DDBJ whole genome shotgun (WGS) entry which is preliminary data.</text>
</comment>
<proteinExistence type="predicted"/>
<organism evidence="2">
    <name type="scientific">marine sediment metagenome</name>
    <dbReference type="NCBI Taxonomy" id="412755"/>
    <lineage>
        <taxon>unclassified sequences</taxon>
        <taxon>metagenomes</taxon>
        <taxon>ecological metagenomes</taxon>
    </lineage>
</organism>
<feature type="transmembrane region" description="Helical" evidence="1">
    <location>
        <begin position="18"/>
        <end position="38"/>
    </location>
</feature>
<sequence>ATTDKASFMAGLTTRANFYNNLIIIYGVNFFELVRFVFDNLSCPAVLWIFLKNFSFIIKIFFLFS</sequence>
<keyword evidence="1" id="KW-0472">Membrane</keyword>
<name>A0A0F9FBJ6_9ZZZZ</name>
<evidence type="ECO:0000256" key="1">
    <source>
        <dbReference type="SAM" id="Phobius"/>
    </source>
</evidence>
<gene>
    <name evidence="2" type="ORF">LCGC14_2262860</name>
</gene>
<dbReference type="EMBL" id="LAZR01031110">
    <property type="protein sequence ID" value="KKL54695.1"/>
    <property type="molecule type" value="Genomic_DNA"/>
</dbReference>